<evidence type="ECO:0000256" key="2">
    <source>
        <dbReference type="ARBA" id="ARBA00006175"/>
    </source>
</evidence>
<feature type="region of interest" description="Disordered" evidence="7">
    <location>
        <begin position="1"/>
        <end position="104"/>
    </location>
</feature>
<dbReference type="PRINTS" id="PR00783">
    <property type="entry name" value="MINTRINSICP"/>
</dbReference>
<dbReference type="InterPro" id="IPR000425">
    <property type="entry name" value="MIP"/>
</dbReference>
<name>A0ABR0T4X5_AURPU</name>
<feature type="region of interest" description="Disordered" evidence="7">
    <location>
        <begin position="135"/>
        <end position="288"/>
    </location>
</feature>
<evidence type="ECO:0000313" key="9">
    <source>
        <dbReference type="EMBL" id="KAK5999493.1"/>
    </source>
</evidence>
<dbReference type="Gene3D" id="1.20.1080.10">
    <property type="entry name" value="Glycerol uptake facilitator protein"/>
    <property type="match status" value="1"/>
</dbReference>
<evidence type="ECO:0008006" key="11">
    <source>
        <dbReference type="Google" id="ProtNLM"/>
    </source>
</evidence>
<organism evidence="9 10">
    <name type="scientific">Aureobasidium pullulans</name>
    <name type="common">Black yeast</name>
    <name type="synonym">Pullularia pullulans</name>
    <dbReference type="NCBI Taxonomy" id="5580"/>
    <lineage>
        <taxon>Eukaryota</taxon>
        <taxon>Fungi</taxon>
        <taxon>Dikarya</taxon>
        <taxon>Ascomycota</taxon>
        <taxon>Pezizomycotina</taxon>
        <taxon>Dothideomycetes</taxon>
        <taxon>Dothideomycetidae</taxon>
        <taxon>Dothideales</taxon>
        <taxon>Saccotheciaceae</taxon>
        <taxon>Aureobasidium</taxon>
    </lineage>
</organism>
<evidence type="ECO:0000256" key="6">
    <source>
        <dbReference type="ARBA" id="ARBA00023136"/>
    </source>
</evidence>
<feature type="compositionally biased region" description="Basic and acidic residues" evidence="7">
    <location>
        <begin position="236"/>
        <end position="256"/>
    </location>
</feature>
<evidence type="ECO:0000256" key="7">
    <source>
        <dbReference type="SAM" id="MobiDB-lite"/>
    </source>
</evidence>
<feature type="compositionally biased region" description="Polar residues" evidence="7">
    <location>
        <begin position="55"/>
        <end position="67"/>
    </location>
</feature>
<dbReference type="InterPro" id="IPR050363">
    <property type="entry name" value="MIP/Aquaporin"/>
</dbReference>
<comment type="subcellular location">
    <subcellularLocation>
        <location evidence="1">Membrane</location>
        <topology evidence="1">Multi-pass membrane protein</topology>
    </subcellularLocation>
</comment>
<feature type="transmembrane region" description="Helical" evidence="8">
    <location>
        <begin position="314"/>
        <end position="334"/>
    </location>
</feature>
<reference evidence="9 10" key="1">
    <citation type="submission" date="2023-11" db="EMBL/GenBank/DDBJ databases">
        <title>Draft genome sequence and annotation of the polyextremotolerant black yeast-like fungus Aureobasidium pullulans NRRL 62042.</title>
        <authorList>
            <person name="Dielentheis-Frenken M.R.E."/>
            <person name="Wibberg D."/>
            <person name="Blank L.M."/>
            <person name="Tiso T."/>
        </authorList>
    </citation>
    <scope>NUCLEOTIDE SEQUENCE [LARGE SCALE GENOMIC DNA]</scope>
    <source>
        <strain evidence="9 10">NRRL 62042</strain>
    </source>
</reference>
<feature type="compositionally biased region" description="Basic and acidic residues" evidence="7">
    <location>
        <begin position="1"/>
        <end position="28"/>
    </location>
</feature>
<comment type="caution">
    <text evidence="9">The sequence shown here is derived from an EMBL/GenBank/DDBJ whole genome shotgun (WGS) entry which is preliminary data.</text>
</comment>
<dbReference type="PANTHER" id="PTHR43829:SF24">
    <property type="entry name" value="MIP AQUAPORIN (EUROFUNG)"/>
    <property type="match status" value="1"/>
</dbReference>
<dbReference type="PANTHER" id="PTHR43829">
    <property type="entry name" value="AQUAPORIN OR AQUAGLYCEROPORIN RELATED"/>
    <property type="match status" value="1"/>
</dbReference>
<keyword evidence="10" id="KW-1185">Reference proteome</keyword>
<evidence type="ECO:0000256" key="3">
    <source>
        <dbReference type="ARBA" id="ARBA00022448"/>
    </source>
</evidence>
<evidence type="ECO:0000256" key="8">
    <source>
        <dbReference type="SAM" id="Phobius"/>
    </source>
</evidence>
<dbReference type="InterPro" id="IPR023271">
    <property type="entry name" value="Aquaporin-like"/>
</dbReference>
<sequence length="582" mass="64254">MPDQAASDHRRDLEAAPTTRSRDSRRSFDTIQSNNSGSHGRASISSGLRHRNSQRRGTQQSNRSHAYTTGRDENHRQIFTLAGLSHQDGENSARTQNQHQPYVEPGYAELNPAYDQPGNVRPIWGLADPMPRIVRRGMKPSEQEVQADRPKPGEEDEDVLQPTDSQMEQGIGPKLNLNKLDKSIHDATKDRQRKYAEKFGKKFEPPSEMGQESHTQPAGFLQQLAPPQETDEEGEEKLSKPSTRRSDTECHHRQDLSEGDDDEKKDEEVNDEDATPDQTDGGHVPLNGLQEELHNHHTLWAVLRTKLREPLAEVLAVFVLITIGICANVAHNLAGSGSNDSMAWSWGFATMTAIYISGGVSGGHLSPAITIMLYIFRGFPKKKILVYILAQLLGAYIGSLVAYGIYRNCILNYLDTNPEQITEVYNSFVTNRMPGVADAASGFLTEFVAAAFIGVVVLALGDDSNAPPGAGMNAFIIGLVISIETMAFSASTGAAINPARDMGPRLALITVGFDRYDLFGDGWWIYGVWCANITGAIVGAILYDVAIFVGGESPLNYPRGSVKRVGSKAKKRWRQRFRNRRR</sequence>
<feature type="transmembrane region" description="Helical" evidence="8">
    <location>
        <begin position="354"/>
        <end position="377"/>
    </location>
</feature>
<comment type="similarity">
    <text evidence="2">Belongs to the MIP/aquaporin (TC 1.A.8) family.</text>
</comment>
<protein>
    <recommendedName>
        <fullName evidence="11">Aquaporin-like protein</fullName>
    </recommendedName>
</protein>
<feature type="compositionally biased region" description="Basic and acidic residues" evidence="7">
    <location>
        <begin position="179"/>
        <end position="205"/>
    </location>
</feature>
<keyword evidence="6 8" id="KW-0472">Membrane</keyword>
<proteinExistence type="inferred from homology"/>
<feature type="transmembrane region" description="Helical" evidence="8">
    <location>
        <begin position="472"/>
        <end position="496"/>
    </location>
</feature>
<feature type="transmembrane region" description="Helical" evidence="8">
    <location>
        <begin position="384"/>
        <end position="406"/>
    </location>
</feature>
<dbReference type="Pfam" id="PF00230">
    <property type="entry name" value="MIP"/>
    <property type="match status" value="1"/>
</dbReference>
<evidence type="ECO:0000256" key="1">
    <source>
        <dbReference type="ARBA" id="ARBA00004141"/>
    </source>
</evidence>
<feature type="compositionally biased region" description="Polar residues" evidence="7">
    <location>
        <begin position="90"/>
        <end position="100"/>
    </location>
</feature>
<feature type="transmembrane region" description="Helical" evidence="8">
    <location>
        <begin position="523"/>
        <end position="549"/>
    </location>
</feature>
<evidence type="ECO:0000256" key="4">
    <source>
        <dbReference type="ARBA" id="ARBA00022692"/>
    </source>
</evidence>
<dbReference type="CDD" id="cd00333">
    <property type="entry name" value="MIP"/>
    <property type="match status" value="1"/>
</dbReference>
<dbReference type="Proteomes" id="UP001341245">
    <property type="component" value="Unassembled WGS sequence"/>
</dbReference>
<keyword evidence="5 8" id="KW-1133">Transmembrane helix</keyword>
<evidence type="ECO:0000256" key="5">
    <source>
        <dbReference type="ARBA" id="ARBA00022989"/>
    </source>
</evidence>
<evidence type="ECO:0000313" key="10">
    <source>
        <dbReference type="Proteomes" id="UP001341245"/>
    </source>
</evidence>
<gene>
    <name evidence="9" type="ORF">QM012_005346</name>
</gene>
<feature type="compositionally biased region" description="Acidic residues" evidence="7">
    <location>
        <begin position="257"/>
        <end position="275"/>
    </location>
</feature>
<accession>A0ABR0T4X5</accession>
<dbReference type="EMBL" id="JASGXD010000023">
    <property type="protein sequence ID" value="KAK5999493.1"/>
    <property type="molecule type" value="Genomic_DNA"/>
</dbReference>
<keyword evidence="3" id="KW-0813">Transport</keyword>
<dbReference type="SUPFAM" id="SSF81338">
    <property type="entry name" value="Aquaporin-like"/>
    <property type="match status" value="1"/>
</dbReference>
<keyword evidence="4 8" id="KW-0812">Transmembrane</keyword>
<feature type="compositionally biased region" description="Basic and acidic residues" evidence="7">
    <location>
        <begin position="139"/>
        <end position="153"/>
    </location>
</feature>
<feature type="transmembrane region" description="Helical" evidence="8">
    <location>
        <begin position="439"/>
        <end position="460"/>
    </location>
</feature>
<feature type="compositionally biased region" description="Polar residues" evidence="7">
    <location>
        <begin position="31"/>
        <end position="46"/>
    </location>
</feature>